<dbReference type="EMBL" id="CP040396">
    <property type="protein sequence ID" value="QCT01383.1"/>
    <property type="molecule type" value="Genomic_DNA"/>
</dbReference>
<evidence type="ECO:0000313" key="2">
    <source>
        <dbReference type="EMBL" id="QCT01383.1"/>
    </source>
</evidence>
<feature type="domain" description="HNH nuclease" evidence="1">
    <location>
        <begin position="68"/>
        <end position="116"/>
    </location>
</feature>
<dbReference type="InterPro" id="IPR036388">
    <property type="entry name" value="WH-like_DNA-bd_sf"/>
</dbReference>
<keyword evidence="2" id="KW-0540">Nuclease</keyword>
<evidence type="ECO:0000259" key="1">
    <source>
        <dbReference type="SMART" id="SM00507"/>
    </source>
</evidence>
<proteinExistence type="predicted"/>
<dbReference type="SUPFAM" id="SSF54060">
    <property type="entry name" value="His-Me finger endonucleases"/>
    <property type="match status" value="1"/>
</dbReference>
<dbReference type="Pfam" id="PF07463">
    <property type="entry name" value="NUMOD4"/>
    <property type="match status" value="1"/>
</dbReference>
<dbReference type="Pfam" id="PF22083">
    <property type="entry name" value="I-HmuI_NUMOD-like"/>
    <property type="match status" value="1"/>
</dbReference>
<dbReference type="InterPro" id="IPR054307">
    <property type="entry name" value="I-HmuI_NUMOD-like"/>
</dbReference>
<keyword evidence="3" id="KW-1185">Reference proteome</keyword>
<gene>
    <name evidence="2" type="ORF">E6C60_0661</name>
</gene>
<dbReference type="InterPro" id="IPR010902">
    <property type="entry name" value="NUMOD4"/>
</dbReference>
<evidence type="ECO:0000313" key="3">
    <source>
        <dbReference type="Proteomes" id="UP000300879"/>
    </source>
</evidence>
<dbReference type="InterPro" id="IPR003615">
    <property type="entry name" value="HNH_nuc"/>
</dbReference>
<organism evidence="2 3">
    <name type="scientific">Paenibacillus algicola</name>
    <dbReference type="NCBI Taxonomy" id="2565926"/>
    <lineage>
        <taxon>Bacteria</taxon>
        <taxon>Bacillati</taxon>
        <taxon>Bacillota</taxon>
        <taxon>Bacilli</taxon>
        <taxon>Bacillales</taxon>
        <taxon>Paenibacillaceae</taxon>
        <taxon>Paenibacillus</taxon>
    </lineage>
</organism>
<dbReference type="Pfam" id="PF13392">
    <property type="entry name" value="HNH_3"/>
    <property type="match status" value="1"/>
</dbReference>
<dbReference type="RefSeq" id="WP_175415166.1">
    <property type="nucleotide sequence ID" value="NZ_CP040396.1"/>
</dbReference>
<dbReference type="GO" id="GO:0004519">
    <property type="term" value="F:endonuclease activity"/>
    <property type="evidence" value="ECO:0007669"/>
    <property type="project" value="UniProtKB-KW"/>
</dbReference>
<dbReference type="InterPro" id="IPR044925">
    <property type="entry name" value="His-Me_finger_sf"/>
</dbReference>
<dbReference type="Gene3D" id="1.10.10.10">
    <property type="entry name" value="Winged helix-like DNA-binding domain superfamily/Winged helix DNA-binding domain"/>
    <property type="match status" value="1"/>
</dbReference>
<sequence length="188" mass="21733">MTINEMNQKEDLQGEVWLPVKDYEGIYEVSNFGRIKSLSNSLSRKEKILKQQIRNGYSSIELSKKGHKSKKFFVHRLVAIAFIPNPEKKEQCNHDNGKKLDNRLENLNWMTRKENIAHAYETGLVKKKEKPLIATRLETGEQRKFKSQTEASRELGVYPKNISNVLSGRIAHVNGWSFERSSLNQKSS</sequence>
<protein>
    <submittedName>
        <fullName evidence="2">Putative DNA endonuclease</fullName>
    </submittedName>
</protein>
<dbReference type="GO" id="GO:0016788">
    <property type="term" value="F:hydrolase activity, acting on ester bonds"/>
    <property type="evidence" value="ECO:0007669"/>
    <property type="project" value="InterPro"/>
</dbReference>
<dbReference type="AlphaFoldDB" id="A0A4P8XGV8"/>
<name>A0A4P8XGV8_9BACL</name>
<dbReference type="SMART" id="SM00507">
    <property type="entry name" value="HNHc"/>
    <property type="match status" value="1"/>
</dbReference>
<dbReference type="Proteomes" id="UP000300879">
    <property type="component" value="Chromosome"/>
</dbReference>
<reference evidence="2 3" key="1">
    <citation type="submission" date="2019-05" db="EMBL/GenBank/DDBJ databases">
        <authorList>
            <person name="Chen C."/>
        </authorList>
    </citation>
    <scope>NUCLEOTIDE SEQUENCE [LARGE SCALE GENOMIC DNA]</scope>
    <source>
        <strain evidence="2 3">HB172198</strain>
    </source>
</reference>
<keyword evidence="2" id="KW-0378">Hydrolase</keyword>
<keyword evidence="2" id="KW-0255">Endonuclease</keyword>
<dbReference type="SUPFAM" id="SSF64496">
    <property type="entry name" value="DNA-binding domain of intron-encoded endonucleases"/>
    <property type="match status" value="1"/>
</dbReference>
<dbReference type="KEGG" id="palo:E6C60_0661"/>
<dbReference type="Gene3D" id="3.90.75.20">
    <property type="match status" value="1"/>
</dbReference>
<accession>A0A4P8XGV8</accession>